<evidence type="ECO:0000256" key="10">
    <source>
        <dbReference type="SAM" id="SignalP"/>
    </source>
</evidence>
<feature type="compositionally biased region" description="Low complexity" evidence="8">
    <location>
        <begin position="68"/>
        <end position="78"/>
    </location>
</feature>
<accession>A0A2K0SW86</accession>
<dbReference type="Proteomes" id="UP000236546">
    <property type="component" value="Unassembled WGS sequence"/>
</dbReference>
<dbReference type="EMBL" id="MTYH01000143">
    <property type="protein sequence ID" value="PNP37536.1"/>
    <property type="molecule type" value="Genomic_DNA"/>
</dbReference>
<feature type="compositionally biased region" description="Basic and acidic residues" evidence="8">
    <location>
        <begin position="56"/>
        <end position="67"/>
    </location>
</feature>
<evidence type="ECO:0008006" key="13">
    <source>
        <dbReference type="Google" id="ProtNLM"/>
    </source>
</evidence>
<feature type="signal peptide" evidence="10">
    <location>
        <begin position="1"/>
        <end position="17"/>
    </location>
</feature>
<evidence type="ECO:0000256" key="8">
    <source>
        <dbReference type="SAM" id="MobiDB-lite"/>
    </source>
</evidence>
<dbReference type="InterPro" id="IPR024461">
    <property type="entry name" value="CCDC90-like"/>
</dbReference>
<evidence type="ECO:0000256" key="3">
    <source>
        <dbReference type="ARBA" id="ARBA00022692"/>
    </source>
</evidence>
<feature type="transmembrane region" description="Helical" evidence="9">
    <location>
        <begin position="397"/>
        <end position="418"/>
    </location>
</feature>
<dbReference type="GO" id="GO:0016020">
    <property type="term" value="C:membrane"/>
    <property type="evidence" value="ECO:0007669"/>
    <property type="project" value="UniProtKB-SubCell"/>
</dbReference>
<organism evidence="11 12">
    <name type="scientific">Trichoderma gamsii</name>
    <dbReference type="NCBI Taxonomy" id="398673"/>
    <lineage>
        <taxon>Eukaryota</taxon>
        <taxon>Fungi</taxon>
        <taxon>Dikarya</taxon>
        <taxon>Ascomycota</taxon>
        <taxon>Pezizomycotina</taxon>
        <taxon>Sordariomycetes</taxon>
        <taxon>Hypocreomycetidae</taxon>
        <taxon>Hypocreales</taxon>
        <taxon>Hypocreaceae</taxon>
        <taxon>Trichoderma</taxon>
    </lineage>
</organism>
<feature type="compositionally biased region" description="Low complexity" evidence="8">
    <location>
        <begin position="129"/>
        <end position="141"/>
    </location>
</feature>
<evidence type="ECO:0000256" key="5">
    <source>
        <dbReference type="ARBA" id="ARBA00023054"/>
    </source>
</evidence>
<evidence type="ECO:0000256" key="1">
    <source>
        <dbReference type="ARBA" id="ARBA00004173"/>
    </source>
</evidence>
<name>A0A2K0SW86_9HYPO</name>
<evidence type="ECO:0000256" key="2">
    <source>
        <dbReference type="ARBA" id="ARBA00004370"/>
    </source>
</evidence>
<protein>
    <recommendedName>
        <fullName evidence="13">MOZ protein represents a chromatin-associated acetyltransferase</fullName>
    </recommendedName>
</protein>
<reference evidence="11 12" key="1">
    <citation type="submission" date="2017-02" db="EMBL/GenBank/DDBJ databases">
        <title>Genomes of Trichoderma spp. with biocontrol activity.</title>
        <authorList>
            <person name="Gardiner D."/>
            <person name="Kazan K."/>
            <person name="Vos C."/>
            <person name="Harvey P."/>
        </authorList>
    </citation>
    <scope>NUCLEOTIDE SEQUENCE [LARGE SCALE GENOMIC DNA]</scope>
    <source>
        <strain evidence="11 12">A5MH</strain>
    </source>
</reference>
<proteinExistence type="predicted"/>
<feature type="compositionally biased region" description="Basic and acidic residues" evidence="8">
    <location>
        <begin position="195"/>
        <end position="208"/>
    </location>
</feature>
<evidence type="ECO:0000256" key="6">
    <source>
        <dbReference type="ARBA" id="ARBA00023128"/>
    </source>
</evidence>
<evidence type="ECO:0000256" key="4">
    <source>
        <dbReference type="ARBA" id="ARBA00022989"/>
    </source>
</evidence>
<feature type="region of interest" description="Disordered" evidence="8">
    <location>
        <begin position="126"/>
        <end position="208"/>
    </location>
</feature>
<feature type="compositionally biased region" description="Polar residues" evidence="8">
    <location>
        <begin position="150"/>
        <end position="164"/>
    </location>
</feature>
<dbReference type="PANTHER" id="PTHR14360">
    <property type="entry name" value="PROTEIN FMP32, MITOCHONDRIAL"/>
    <property type="match status" value="1"/>
</dbReference>
<keyword evidence="10" id="KW-0732">Signal</keyword>
<evidence type="ECO:0000256" key="9">
    <source>
        <dbReference type="SAM" id="Phobius"/>
    </source>
</evidence>
<keyword evidence="6" id="KW-0496">Mitochondrion</keyword>
<evidence type="ECO:0000313" key="12">
    <source>
        <dbReference type="Proteomes" id="UP000236546"/>
    </source>
</evidence>
<dbReference type="OrthoDB" id="5424147at2759"/>
<feature type="compositionally biased region" description="Basic and acidic residues" evidence="8">
    <location>
        <begin position="419"/>
        <end position="446"/>
    </location>
</feature>
<dbReference type="GO" id="GO:0005739">
    <property type="term" value="C:mitochondrion"/>
    <property type="evidence" value="ECO:0007669"/>
    <property type="project" value="UniProtKB-SubCell"/>
</dbReference>
<feature type="compositionally biased region" description="Low complexity" evidence="8">
    <location>
        <begin position="180"/>
        <end position="194"/>
    </location>
</feature>
<dbReference type="Pfam" id="PF07798">
    <property type="entry name" value="CCDC90-like"/>
    <property type="match status" value="1"/>
</dbReference>
<keyword evidence="7 9" id="KW-0472">Membrane</keyword>
<feature type="region of interest" description="Disordered" evidence="8">
    <location>
        <begin position="52"/>
        <end position="112"/>
    </location>
</feature>
<dbReference type="AlphaFoldDB" id="A0A2K0SW86"/>
<feature type="compositionally biased region" description="Basic and acidic residues" evidence="8">
    <location>
        <begin position="85"/>
        <end position="95"/>
    </location>
</feature>
<dbReference type="PANTHER" id="PTHR14360:SF12">
    <property type="entry name" value="MOZ PROTEIN REPRESENTS A CHROMATIN-ASSOCIATED ACETYLTRANSFERASE"/>
    <property type="match status" value="1"/>
</dbReference>
<keyword evidence="5" id="KW-0175">Coiled coil</keyword>
<comment type="subcellular location">
    <subcellularLocation>
        <location evidence="2">Membrane</location>
    </subcellularLocation>
    <subcellularLocation>
        <location evidence="1">Mitochondrion</location>
    </subcellularLocation>
</comment>
<feature type="chain" id="PRO_5014347796" description="MOZ protein represents a chromatin-associated acetyltransferase" evidence="10">
    <location>
        <begin position="18"/>
        <end position="457"/>
    </location>
</feature>
<evidence type="ECO:0000313" key="11">
    <source>
        <dbReference type="EMBL" id="PNP37536.1"/>
    </source>
</evidence>
<dbReference type="Gene3D" id="1.20.5.340">
    <property type="match status" value="1"/>
</dbReference>
<gene>
    <name evidence="11" type="ORF">TGAMA5MH_10640</name>
</gene>
<comment type="caution">
    <text evidence="11">The sequence shown here is derived from an EMBL/GenBank/DDBJ whole genome shotgun (WGS) entry which is preliminary data.</text>
</comment>
<feature type="region of interest" description="Disordered" evidence="8">
    <location>
        <begin position="419"/>
        <end position="457"/>
    </location>
</feature>
<evidence type="ECO:0000256" key="7">
    <source>
        <dbReference type="ARBA" id="ARBA00023136"/>
    </source>
</evidence>
<keyword evidence="3 9" id="KW-0812">Transmembrane</keyword>
<keyword evidence="4 9" id="KW-1133">Transmembrane helix</keyword>
<sequence>MAAAGRLIFLYPQLVRAATRGCGPTLGWATTVPTTTTTTAATTVRWKSLISKRHGKAVEPAEWEKQQQLHQQKQQEQQEQQEQDEQAKATQDKTATDSSTTEEAPAKAQAKSGIGKLYFESGEKTTGQAAATDAPETEAAALKSQHQDLKSAQTQSDSKPSEPTTAEAEVIPMPPPKPQTESSDSTSTSTASAEPKTDKPKDTSKMSDKLDSVYYMSAPESLASSSTPSMSPPKYVHHFDTYSLVQQLQEGGYSSDQATTMMKAVRALLAHNLDMAQEKLVSKSDVENESYLFSAACSELSAEIKNNRRASDEQIRQQRTHLQHEVDILTQTLNQELLTLNDNVRGAFNDRKMTVREEQKGADSAIQQITYKISIMLSSDSKSEIEGVRWILIRRSVVGILFMAIVTLGTIRYATYVSHERQREQDRKKKEEEELRRDGGKSDRTSAPDAAAILAAN</sequence>